<keyword evidence="3" id="KW-0378">Hydrolase</keyword>
<protein>
    <recommendedName>
        <fullName evidence="2">protein-tyrosine-phosphatase</fullName>
        <ecNumber evidence="2">3.1.3.48</ecNumber>
    </recommendedName>
</protein>
<dbReference type="PROSITE" id="PS00383">
    <property type="entry name" value="TYR_PHOSPHATASE_1"/>
    <property type="match status" value="1"/>
</dbReference>
<feature type="domain" description="Tyrosine-protein phosphatase" evidence="6">
    <location>
        <begin position="327"/>
        <end position="498"/>
    </location>
</feature>
<dbReference type="CDD" id="cd00047">
    <property type="entry name" value="PTPc"/>
    <property type="match status" value="1"/>
</dbReference>
<dbReference type="EMBL" id="JBJKFK010001443">
    <property type="protein sequence ID" value="KAL3313078.1"/>
    <property type="molecule type" value="Genomic_DNA"/>
</dbReference>
<dbReference type="InterPro" id="IPR000387">
    <property type="entry name" value="Tyr_Pase_dom"/>
</dbReference>
<accession>A0ABD2Q126</accession>
<name>A0ABD2Q126_9PLAT</name>
<dbReference type="InterPro" id="IPR029021">
    <property type="entry name" value="Prot-tyrosine_phosphatase-like"/>
</dbReference>
<evidence type="ECO:0000313" key="8">
    <source>
        <dbReference type="EMBL" id="KAL3313078.1"/>
    </source>
</evidence>
<evidence type="ECO:0000256" key="3">
    <source>
        <dbReference type="ARBA" id="ARBA00022801"/>
    </source>
</evidence>
<keyword evidence="4" id="KW-0904">Protein phosphatase</keyword>
<evidence type="ECO:0000313" key="9">
    <source>
        <dbReference type="Proteomes" id="UP001626550"/>
    </source>
</evidence>
<evidence type="ECO:0000259" key="6">
    <source>
        <dbReference type="PROSITE" id="PS50055"/>
    </source>
</evidence>
<gene>
    <name evidence="8" type="ORF">Ciccas_008322</name>
</gene>
<sequence>MQNYATSVANRERNKRKNRDPDNVPYDHSRVILGQSSYSPSRDKPWDSPSQCNKNGYVNANYIDSYSRKKAYIVAQSPFDRISCIDFWQMIYEKNVVQIVSLTGLVEESPLSGEEFTRCLQYWPEANCAAKTNAELEDNFVDLSEQVGMQSYGNIRVLLIETVRYAYFTVRVFRFTHLGSGASRTVTQYHFTQWTELFIPGASLLQRVQANLIFLEFFFRVKISTRIEDGPILVHCGSGTTRSAVFCAFDRLMQQLAHERQVSVAKTCQHLRQQRANMISSRQHYFLLYDLLYEAALAGPAIVLHSDLRNTFALMNCLNPQTGRSFMWEQWSLLHNYCPAADQLSDLRVALLVANLGKNRFPRAFDLLPPESSRVVLPTSFDGSESHTPSKVGQRDSYLNVGYINAVSVDGARLRDDFLLTQTPLNNTVTDFWRLVQSQSISCIVDLEPESYGHDAIAQYWSPEPNSKYKHWDWRSDLLKHFCHNNCPCLVTRNKPVS</sequence>
<dbReference type="PANTHER" id="PTHR19134:SF562">
    <property type="entry name" value="PROTEIN-TYROSINE-PHOSPHATASE"/>
    <property type="match status" value="1"/>
</dbReference>
<dbReference type="Pfam" id="PF00102">
    <property type="entry name" value="Y_phosphatase"/>
    <property type="match status" value="2"/>
</dbReference>
<evidence type="ECO:0000256" key="1">
    <source>
        <dbReference type="ARBA" id="ARBA00009580"/>
    </source>
</evidence>
<dbReference type="EC" id="3.1.3.48" evidence="2"/>
<dbReference type="PROSITE" id="PS50055">
    <property type="entry name" value="TYR_PHOSPHATASE_PTP"/>
    <property type="match status" value="2"/>
</dbReference>
<feature type="region of interest" description="Disordered" evidence="5">
    <location>
        <begin position="1"/>
        <end position="27"/>
    </location>
</feature>
<dbReference type="PANTHER" id="PTHR19134">
    <property type="entry name" value="RECEPTOR-TYPE TYROSINE-PROTEIN PHOSPHATASE"/>
    <property type="match status" value="1"/>
</dbReference>
<reference evidence="8 9" key="1">
    <citation type="submission" date="2024-11" db="EMBL/GenBank/DDBJ databases">
        <title>Adaptive evolution of stress response genes in parasites aligns with host niche diversity.</title>
        <authorList>
            <person name="Hahn C."/>
            <person name="Resl P."/>
        </authorList>
    </citation>
    <scope>NUCLEOTIDE SEQUENCE [LARGE SCALE GENOMIC DNA]</scope>
    <source>
        <strain evidence="8">EGGRZ-B1_66</strain>
        <tissue evidence="8">Body</tissue>
    </source>
</reference>
<evidence type="ECO:0000256" key="5">
    <source>
        <dbReference type="SAM" id="MobiDB-lite"/>
    </source>
</evidence>
<keyword evidence="9" id="KW-1185">Reference proteome</keyword>
<organism evidence="8 9">
    <name type="scientific">Cichlidogyrus casuarinus</name>
    <dbReference type="NCBI Taxonomy" id="1844966"/>
    <lineage>
        <taxon>Eukaryota</taxon>
        <taxon>Metazoa</taxon>
        <taxon>Spiralia</taxon>
        <taxon>Lophotrochozoa</taxon>
        <taxon>Platyhelminthes</taxon>
        <taxon>Monogenea</taxon>
        <taxon>Monopisthocotylea</taxon>
        <taxon>Dactylogyridea</taxon>
        <taxon>Ancyrocephalidae</taxon>
        <taxon>Cichlidogyrus</taxon>
    </lineage>
</organism>
<dbReference type="PROSITE" id="PS50056">
    <property type="entry name" value="TYR_PHOSPHATASE_2"/>
    <property type="match status" value="1"/>
</dbReference>
<dbReference type="SUPFAM" id="SSF52799">
    <property type="entry name" value="(Phosphotyrosine protein) phosphatases II"/>
    <property type="match status" value="2"/>
</dbReference>
<dbReference type="Proteomes" id="UP001626550">
    <property type="component" value="Unassembled WGS sequence"/>
</dbReference>
<dbReference type="InterPro" id="IPR016130">
    <property type="entry name" value="Tyr_Pase_AS"/>
</dbReference>
<comment type="similarity">
    <text evidence="1">Belongs to the protein-tyrosine phosphatase family.</text>
</comment>
<evidence type="ECO:0000256" key="4">
    <source>
        <dbReference type="ARBA" id="ARBA00022912"/>
    </source>
</evidence>
<dbReference type="Gene3D" id="3.90.190.10">
    <property type="entry name" value="Protein tyrosine phosphatase superfamily"/>
    <property type="match status" value="2"/>
</dbReference>
<dbReference type="InterPro" id="IPR003595">
    <property type="entry name" value="Tyr_Pase_cat"/>
</dbReference>
<dbReference type="InterPro" id="IPR000242">
    <property type="entry name" value="PTP_cat"/>
</dbReference>
<dbReference type="InterPro" id="IPR050348">
    <property type="entry name" value="Protein-Tyr_Phosphatase"/>
</dbReference>
<dbReference type="PRINTS" id="PR00700">
    <property type="entry name" value="PRTYPHPHTASE"/>
</dbReference>
<evidence type="ECO:0000259" key="7">
    <source>
        <dbReference type="PROSITE" id="PS50056"/>
    </source>
</evidence>
<feature type="domain" description="Tyrosine specific protein phosphatases" evidence="7">
    <location>
        <begin position="215"/>
        <end position="286"/>
    </location>
</feature>
<proteinExistence type="inferred from homology"/>
<dbReference type="AlphaFoldDB" id="A0ABD2Q126"/>
<dbReference type="SMART" id="SM00404">
    <property type="entry name" value="PTPc_motif"/>
    <property type="match status" value="1"/>
</dbReference>
<dbReference type="SMART" id="SM00194">
    <property type="entry name" value="PTPc"/>
    <property type="match status" value="1"/>
</dbReference>
<comment type="caution">
    <text evidence="8">The sequence shown here is derived from an EMBL/GenBank/DDBJ whole genome shotgun (WGS) entry which is preliminary data.</text>
</comment>
<feature type="domain" description="Tyrosine-protein phosphatase" evidence="6">
    <location>
        <begin position="1"/>
        <end position="295"/>
    </location>
</feature>
<evidence type="ECO:0000256" key="2">
    <source>
        <dbReference type="ARBA" id="ARBA00013064"/>
    </source>
</evidence>